<keyword evidence="3 6" id="KW-0812">Transmembrane</keyword>
<dbReference type="Proteomes" id="UP001519272">
    <property type="component" value="Unassembled WGS sequence"/>
</dbReference>
<evidence type="ECO:0000256" key="6">
    <source>
        <dbReference type="SAM" id="Phobius"/>
    </source>
</evidence>
<evidence type="ECO:0000256" key="1">
    <source>
        <dbReference type="ARBA" id="ARBA00004651"/>
    </source>
</evidence>
<evidence type="ECO:0000256" key="2">
    <source>
        <dbReference type="ARBA" id="ARBA00022475"/>
    </source>
</evidence>
<dbReference type="PROSITE" id="PS51257">
    <property type="entry name" value="PROKAR_LIPOPROTEIN"/>
    <property type="match status" value="1"/>
</dbReference>
<keyword evidence="8" id="KW-1185">Reference proteome</keyword>
<feature type="transmembrane region" description="Helical" evidence="6">
    <location>
        <begin position="12"/>
        <end position="31"/>
    </location>
</feature>
<feature type="transmembrane region" description="Helical" evidence="6">
    <location>
        <begin position="180"/>
        <end position="201"/>
    </location>
</feature>
<dbReference type="PANTHER" id="PTHR33545">
    <property type="entry name" value="UPF0750 MEMBRANE PROTEIN YITT-RELATED"/>
    <property type="match status" value="1"/>
</dbReference>
<accession>A0ABS4FQ53</accession>
<reference evidence="7 8" key="1">
    <citation type="submission" date="2021-03" db="EMBL/GenBank/DDBJ databases">
        <title>Genomic Encyclopedia of Type Strains, Phase IV (KMG-IV): sequencing the most valuable type-strain genomes for metagenomic binning, comparative biology and taxonomic classification.</title>
        <authorList>
            <person name="Goeker M."/>
        </authorList>
    </citation>
    <scope>NUCLEOTIDE SEQUENCE [LARGE SCALE GENOMIC DNA]</scope>
    <source>
        <strain evidence="7 8">DSM 14349</strain>
    </source>
</reference>
<evidence type="ECO:0000313" key="8">
    <source>
        <dbReference type="Proteomes" id="UP001519272"/>
    </source>
</evidence>
<organism evidence="7 8">
    <name type="scientific">Paenibacillus turicensis</name>
    <dbReference type="NCBI Taxonomy" id="160487"/>
    <lineage>
        <taxon>Bacteria</taxon>
        <taxon>Bacillati</taxon>
        <taxon>Bacillota</taxon>
        <taxon>Bacilli</taxon>
        <taxon>Bacillales</taxon>
        <taxon>Paenibacillaceae</taxon>
        <taxon>Paenibacillus</taxon>
    </lineage>
</organism>
<dbReference type="EMBL" id="JAGGKG010000003">
    <property type="protein sequence ID" value="MBP1904514.1"/>
    <property type="molecule type" value="Genomic_DNA"/>
</dbReference>
<dbReference type="InterPro" id="IPR051461">
    <property type="entry name" value="UPF0750_membrane"/>
</dbReference>
<evidence type="ECO:0000256" key="4">
    <source>
        <dbReference type="ARBA" id="ARBA00022989"/>
    </source>
</evidence>
<proteinExistence type="predicted"/>
<dbReference type="Pfam" id="PF02588">
    <property type="entry name" value="YitT_membrane"/>
    <property type="match status" value="1"/>
</dbReference>
<evidence type="ECO:0000313" key="7">
    <source>
        <dbReference type="EMBL" id="MBP1904514.1"/>
    </source>
</evidence>
<keyword evidence="5 6" id="KW-0472">Membrane</keyword>
<dbReference type="RefSeq" id="WP_245251211.1">
    <property type="nucleotide sequence ID" value="NZ_JAGGKG010000003.1"/>
</dbReference>
<feature type="transmembrane region" description="Helical" evidence="6">
    <location>
        <begin position="152"/>
        <end position="174"/>
    </location>
</feature>
<feature type="transmembrane region" description="Helical" evidence="6">
    <location>
        <begin position="51"/>
        <end position="73"/>
    </location>
</feature>
<keyword evidence="4 6" id="KW-1133">Transmembrane helix</keyword>
<name>A0ABS4FQ53_9BACL</name>
<gene>
    <name evidence="7" type="ORF">J2Z32_001131</name>
</gene>
<sequence length="218" mass="24190">MRKLVKSQFDSSQFVMMLFGCFLLAFTYYHINFQNGLSEGSFVGIALLGKYLFDLPPALTMLVLDIPIFILAVFLKGRKFIVNSLLASLLFTMFYELCETFSPFTLNLQHNLPLVALLSGLLSGIGVGVVLRSGSATGGDEIMALIISQWSGIKIGSVFMLMDALVLTISLIYLPFAQTMYTIMAVIISGQVITWVVNFGVPKQRHIPYHMKKKTARA</sequence>
<keyword evidence="2" id="KW-1003">Cell membrane</keyword>
<protein>
    <submittedName>
        <fullName evidence="7">Uncharacterized membrane-anchored protein YitT (DUF2179 family)</fullName>
    </submittedName>
</protein>
<evidence type="ECO:0000256" key="5">
    <source>
        <dbReference type="ARBA" id="ARBA00023136"/>
    </source>
</evidence>
<evidence type="ECO:0000256" key="3">
    <source>
        <dbReference type="ARBA" id="ARBA00022692"/>
    </source>
</evidence>
<comment type="subcellular location">
    <subcellularLocation>
        <location evidence="1">Cell membrane</location>
        <topology evidence="1">Multi-pass membrane protein</topology>
    </subcellularLocation>
</comment>
<dbReference type="PANTHER" id="PTHR33545:SF10">
    <property type="entry name" value="UPF0750 MEMBRANE PROTEIN YPJC"/>
    <property type="match status" value="1"/>
</dbReference>
<comment type="caution">
    <text evidence="7">The sequence shown here is derived from an EMBL/GenBank/DDBJ whole genome shotgun (WGS) entry which is preliminary data.</text>
</comment>
<feature type="transmembrane region" description="Helical" evidence="6">
    <location>
        <begin position="80"/>
        <end position="97"/>
    </location>
</feature>
<feature type="transmembrane region" description="Helical" evidence="6">
    <location>
        <begin position="112"/>
        <end position="131"/>
    </location>
</feature>
<dbReference type="InterPro" id="IPR003740">
    <property type="entry name" value="YitT"/>
</dbReference>